<dbReference type="AlphaFoldDB" id="A0A8S0ZK59"/>
<accession>A0A8S0ZK59</accession>
<comment type="caution">
    <text evidence="2">The sequence shown here is derived from an EMBL/GenBank/DDBJ whole genome shotgun (WGS) entry which is preliminary data.</text>
</comment>
<proteinExistence type="predicted"/>
<keyword evidence="1" id="KW-0812">Transmembrane</keyword>
<keyword evidence="1" id="KW-1133">Transmembrane helix</keyword>
<evidence type="ECO:0000313" key="2">
    <source>
        <dbReference type="EMBL" id="CAB3233927.1"/>
    </source>
</evidence>
<evidence type="ECO:0000313" key="3">
    <source>
        <dbReference type="Proteomes" id="UP000494106"/>
    </source>
</evidence>
<organism evidence="2 3">
    <name type="scientific">Arctia plantaginis</name>
    <name type="common">Wood tiger moth</name>
    <name type="synonym">Phalaena plantaginis</name>
    <dbReference type="NCBI Taxonomy" id="874455"/>
    <lineage>
        <taxon>Eukaryota</taxon>
        <taxon>Metazoa</taxon>
        <taxon>Ecdysozoa</taxon>
        <taxon>Arthropoda</taxon>
        <taxon>Hexapoda</taxon>
        <taxon>Insecta</taxon>
        <taxon>Pterygota</taxon>
        <taxon>Neoptera</taxon>
        <taxon>Endopterygota</taxon>
        <taxon>Lepidoptera</taxon>
        <taxon>Glossata</taxon>
        <taxon>Ditrysia</taxon>
        <taxon>Noctuoidea</taxon>
        <taxon>Erebidae</taxon>
        <taxon>Arctiinae</taxon>
        <taxon>Arctia</taxon>
    </lineage>
</organism>
<reference evidence="2 3" key="1">
    <citation type="submission" date="2020-04" db="EMBL/GenBank/DDBJ databases">
        <authorList>
            <person name="Wallbank WR R."/>
            <person name="Pardo Diaz C."/>
            <person name="Kozak K."/>
            <person name="Martin S."/>
            <person name="Jiggins C."/>
            <person name="Moest M."/>
            <person name="Warren A I."/>
            <person name="Byers J.R.P. K."/>
            <person name="Montejo-Kovacevich G."/>
            <person name="Yen C E."/>
        </authorList>
    </citation>
    <scope>NUCLEOTIDE SEQUENCE [LARGE SCALE GENOMIC DNA]</scope>
</reference>
<protein>
    <submittedName>
        <fullName evidence="2">Uncharacterized protein</fullName>
    </submittedName>
</protein>
<name>A0A8S0ZK59_ARCPL</name>
<gene>
    <name evidence="2" type="ORF">APLA_LOCUS5497</name>
</gene>
<sequence length="81" mass="8873">MRGLFDSTNERAVLELALQSQLCLTTTMLMQLLVTAALAAGLAPCVLQRACPSRHRRPPSTVCMHRVKRAEGCFSSNSIEN</sequence>
<keyword evidence="3" id="KW-1185">Reference proteome</keyword>
<feature type="transmembrane region" description="Helical" evidence="1">
    <location>
        <begin position="28"/>
        <end position="47"/>
    </location>
</feature>
<keyword evidence="1" id="KW-0472">Membrane</keyword>
<evidence type="ECO:0000256" key="1">
    <source>
        <dbReference type="SAM" id="Phobius"/>
    </source>
</evidence>
<dbReference type="Proteomes" id="UP000494106">
    <property type="component" value="Unassembled WGS sequence"/>
</dbReference>
<dbReference type="EMBL" id="CADEBC010000479">
    <property type="protein sequence ID" value="CAB3233927.1"/>
    <property type="molecule type" value="Genomic_DNA"/>
</dbReference>